<protein>
    <submittedName>
        <fullName evidence="2">Uncharacterized protein</fullName>
    </submittedName>
</protein>
<gene>
    <name evidence="2" type="ORF">EHP00_496</name>
</gene>
<organism evidence="2 3">
    <name type="scientific">Ecytonucleospora hepatopenaei</name>
    <dbReference type="NCBI Taxonomy" id="646526"/>
    <lineage>
        <taxon>Eukaryota</taxon>
        <taxon>Fungi</taxon>
        <taxon>Fungi incertae sedis</taxon>
        <taxon>Microsporidia</taxon>
        <taxon>Enterocytozoonidae</taxon>
        <taxon>Ecytonucleospora</taxon>
    </lineage>
</organism>
<comment type="caution">
    <text evidence="2">The sequence shown here is derived from an EMBL/GenBank/DDBJ whole genome shotgun (WGS) entry which is preliminary data.</text>
</comment>
<feature type="chain" id="PRO_5012664217" evidence="1">
    <location>
        <begin position="21"/>
        <end position="169"/>
    </location>
</feature>
<dbReference type="Proteomes" id="UP000192758">
    <property type="component" value="Unassembled WGS sequence"/>
</dbReference>
<name>A0A1W0E465_9MICR</name>
<proteinExistence type="predicted"/>
<evidence type="ECO:0000256" key="1">
    <source>
        <dbReference type="SAM" id="SignalP"/>
    </source>
</evidence>
<evidence type="ECO:0000313" key="3">
    <source>
        <dbReference type="Proteomes" id="UP000192758"/>
    </source>
</evidence>
<accession>A0A1W0E465</accession>
<keyword evidence="3" id="KW-1185">Reference proteome</keyword>
<sequence length="169" mass="20444">MIFVFLLCLLCAINKHKIRCSKYSLKLKKNDYINAEIEKCINKIKVFERKILEGKSSNILKLEYKKAKEVKKFKKLKRKGEFENFKVLQKQKDIFMEKSLAIYKNIYIQSRMWLVFYKTETQESLNQIKRLRNMVKSLKSVEKTIKLEEKLENIRKTYKKFIKNIMEGK</sequence>
<evidence type="ECO:0000313" key="2">
    <source>
        <dbReference type="EMBL" id="OQS54023.1"/>
    </source>
</evidence>
<feature type="signal peptide" evidence="1">
    <location>
        <begin position="1"/>
        <end position="20"/>
    </location>
</feature>
<dbReference type="AlphaFoldDB" id="A0A1W0E465"/>
<reference evidence="2 3" key="1">
    <citation type="journal article" date="2017" name="Environ. Microbiol.">
        <title>Decay of the glycolytic pathway and adaptation to intranuclear parasitism within Enterocytozoonidae microsporidia.</title>
        <authorList>
            <person name="Wiredu Boakye D."/>
            <person name="Jaroenlak P."/>
            <person name="Prachumwat A."/>
            <person name="Williams T.A."/>
            <person name="Bateman K.S."/>
            <person name="Itsathitphaisarn O."/>
            <person name="Sritunyalucksana K."/>
            <person name="Paszkiewicz K.H."/>
            <person name="Moore K.A."/>
            <person name="Stentiford G.D."/>
            <person name="Williams B.A."/>
        </authorList>
    </citation>
    <scope>NUCLEOTIDE SEQUENCE [LARGE SCALE GENOMIC DNA]</scope>
    <source>
        <strain evidence="2 3">TH1</strain>
    </source>
</reference>
<keyword evidence="1" id="KW-0732">Signal</keyword>
<dbReference type="VEuPathDB" id="MicrosporidiaDB:EHP00_496"/>
<dbReference type="EMBL" id="MNPJ01000023">
    <property type="protein sequence ID" value="OQS54023.1"/>
    <property type="molecule type" value="Genomic_DNA"/>
</dbReference>